<dbReference type="InterPro" id="IPR045990">
    <property type="entry name" value="DUF5946"/>
</dbReference>
<sequence>MQDWLSYAEKHGIKLLDNGPCQFCGAPVLNGVAECHQNVNHIAELLDYSDPANYTTRFLSVDALALQHCEVHGPWNNYIHFARLVLIFEKSVEWNYSLTPILSNAVNDYKRNRSAVRTPPPKGERGEITTADILTASSPEECRTTVKEWAYSVYEAFYGYREDIEPIVANFLLKR</sequence>
<organism evidence="1 2">
    <name type="scientific">Mucilaginibacter calamicampi</name>
    <dbReference type="NCBI Taxonomy" id="1302352"/>
    <lineage>
        <taxon>Bacteria</taxon>
        <taxon>Pseudomonadati</taxon>
        <taxon>Bacteroidota</taxon>
        <taxon>Sphingobacteriia</taxon>
        <taxon>Sphingobacteriales</taxon>
        <taxon>Sphingobacteriaceae</taxon>
        <taxon>Mucilaginibacter</taxon>
    </lineage>
</organism>
<protein>
    <submittedName>
        <fullName evidence="1">DUF5946 family protein</fullName>
    </submittedName>
</protein>
<keyword evidence="2" id="KW-1185">Reference proteome</keyword>
<evidence type="ECO:0000313" key="1">
    <source>
        <dbReference type="EMBL" id="MFD0749822.1"/>
    </source>
</evidence>
<dbReference type="Proteomes" id="UP001596958">
    <property type="component" value="Unassembled WGS sequence"/>
</dbReference>
<name>A0ABW2YU17_9SPHI</name>
<proteinExistence type="predicted"/>
<gene>
    <name evidence="1" type="ORF">ACFQZS_06690</name>
</gene>
<dbReference type="Pfam" id="PF19371">
    <property type="entry name" value="DUF5946"/>
    <property type="match status" value="1"/>
</dbReference>
<dbReference type="RefSeq" id="WP_377098516.1">
    <property type="nucleotide sequence ID" value="NZ_JBHTHU010000005.1"/>
</dbReference>
<accession>A0ABW2YU17</accession>
<comment type="caution">
    <text evidence="1">The sequence shown here is derived from an EMBL/GenBank/DDBJ whole genome shotgun (WGS) entry which is preliminary data.</text>
</comment>
<evidence type="ECO:0000313" key="2">
    <source>
        <dbReference type="Proteomes" id="UP001596958"/>
    </source>
</evidence>
<reference evidence="2" key="1">
    <citation type="journal article" date="2019" name="Int. J. Syst. Evol. Microbiol.">
        <title>The Global Catalogue of Microorganisms (GCM) 10K type strain sequencing project: providing services to taxonomists for standard genome sequencing and annotation.</title>
        <authorList>
            <consortium name="The Broad Institute Genomics Platform"/>
            <consortium name="The Broad Institute Genome Sequencing Center for Infectious Disease"/>
            <person name="Wu L."/>
            <person name="Ma J."/>
        </authorList>
    </citation>
    <scope>NUCLEOTIDE SEQUENCE [LARGE SCALE GENOMIC DNA]</scope>
    <source>
        <strain evidence="2">CCUG 63418</strain>
    </source>
</reference>
<dbReference type="EMBL" id="JBHTHU010000005">
    <property type="protein sequence ID" value="MFD0749822.1"/>
    <property type="molecule type" value="Genomic_DNA"/>
</dbReference>